<reference evidence="2 3" key="1">
    <citation type="journal article" date="2021" name="BMC Genomics">
        <title>Datura genome reveals duplications of psychoactive alkaloid biosynthetic genes and high mutation rate following tissue culture.</title>
        <authorList>
            <person name="Rajewski A."/>
            <person name="Carter-House D."/>
            <person name="Stajich J."/>
            <person name="Litt A."/>
        </authorList>
    </citation>
    <scope>NUCLEOTIDE SEQUENCE [LARGE SCALE GENOMIC DNA]</scope>
    <source>
        <strain evidence="2">AR-01</strain>
    </source>
</reference>
<accession>A0ABS8VLB2</accession>
<feature type="region of interest" description="Disordered" evidence="1">
    <location>
        <begin position="1"/>
        <end position="20"/>
    </location>
</feature>
<organism evidence="2 3">
    <name type="scientific">Datura stramonium</name>
    <name type="common">Jimsonweed</name>
    <name type="synonym">Common thornapple</name>
    <dbReference type="NCBI Taxonomy" id="4076"/>
    <lineage>
        <taxon>Eukaryota</taxon>
        <taxon>Viridiplantae</taxon>
        <taxon>Streptophyta</taxon>
        <taxon>Embryophyta</taxon>
        <taxon>Tracheophyta</taxon>
        <taxon>Spermatophyta</taxon>
        <taxon>Magnoliopsida</taxon>
        <taxon>eudicotyledons</taxon>
        <taxon>Gunneridae</taxon>
        <taxon>Pentapetalae</taxon>
        <taxon>asterids</taxon>
        <taxon>lamiids</taxon>
        <taxon>Solanales</taxon>
        <taxon>Solanaceae</taxon>
        <taxon>Solanoideae</taxon>
        <taxon>Datureae</taxon>
        <taxon>Datura</taxon>
    </lineage>
</organism>
<evidence type="ECO:0000313" key="2">
    <source>
        <dbReference type="EMBL" id="MCE0481569.1"/>
    </source>
</evidence>
<dbReference type="EMBL" id="JACEIK010005464">
    <property type="protein sequence ID" value="MCE0481569.1"/>
    <property type="molecule type" value="Genomic_DNA"/>
</dbReference>
<keyword evidence="3" id="KW-1185">Reference proteome</keyword>
<protein>
    <submittedName>
        <fullName evidence="2">Uncharacterized protein</fullName>
    </submittedName>
</protein>
<feature type="non-terminal residue" evidence="2">
    <location>
        <position position="62"/>
    </location>
</feature>
<sequence>MTVRVTCHHKPDGPSSLLPGLNKGPENLSLGNGCRDWLLQARRSIAISVTLELKRAKTRRDR</sequence>
<evidence type="ECO:0000313" key="3">
    <source>
        <dbReference type="Proteomes" id="UP000823775"/>
    </source>
</evidence>
<proteinExistence type="predicted"/>
<gene>
    <name evidence="2" type="ORF">HAX54_039414</name>
</gene>
<name>A0ABS8VLB2_DATST</name>
<comment type="caution">
    <text evidence="2">The sequence shown here is derived from an EMBL/GenBank/DDBJ whole genome shotgun (WGS) entry which is preliminary data.</text>
</comment>
<dbReference type="Proteomes" id="UP000823775">
    <property type="component" value="Unassembled WGS sequence"/>
</dbReference>
<evidence type="ECO:0000256" key="1">
    <source>
        <dbReference type="SAM" id="MobiDB-lite"/>
    </source>
</evidence>